<evidence type="ECO:0000313" key="3">
    <source>
        <dbReference type="EMBL" id="ELY74439.1"/>
    </source>
</evidence>
<evidence type="ECO:0000256" key="1">
    <source>
        <dbReference type="SAM" id="MobiDB-lite"/>
    </source>
</evidence>
<keyword evidence="2" id="KW-0812">Transmembrane</keyword>
<gene>
    <name evidence="3" type="ORF">C487_14794</name>
</gene>
<evidence type="ECO:0000313" key="4">
    <source>
        <dbReference type="Proteomes" id="UP000011618"/>
    </source>
</evidence>
<keyword evidence="2" id="KW-0472">Membrane</keyword>
<dbReference type="Proteomes" id="UP000011618">
    <property type="component" value="Unassembled WGS sequence"/>
</dbReference>
<keyword evidence="2" id="KW-1133">Transmembrane helix</keyword>
<dbReference type="PATRIC" id="fig|1227495.3.peg.2958"/>
<feature type="region of interest" description="Disordered" evidence="1">
    <location>
        <begin position="61"/>
        <end position="85"/>
    </location>
</feature>
<protein>
    <submittedName>
        <fullName evidence="3">Membrane protein/domain protein</fullName>
    </submittedName>
</protein>
<reference evidence="3 4" key="1">
    <citation type="journal article" date="2014" name="PLoS Genet.">
        <title>Phylogenetically driven sequencing of extremely halophilic archaea reveals strategies for static and dynamic osmo-response.</title>
        <authorList>
            <person name="Becker E.A."/>
            <person name="Seitzer P.M."/>
            <person name="Tritt A."/>
            <person name="Larsen D."/>
            <person name="Krusor M."/>
            <person name="Yao A.I."/>
            <person name="Wu D."/>
            <person name="Madern D."/>
            <person name="Eisen J.A."/>
            <person name="Darling A.E."/>
            <person name="Facciotti M.T."/>
        </authorList>
    </citation>
    <scope>NUCLEOTIDE SEQUENCE [LARGE SCALE GENOMIC DNA]</scope>
    <source>
        <strain evidence="3 4">DSM 3751</strain>
    </source>
</reference>
<name>L9YJY1_9EURY</name>
<sequence length="85" mass="9093">MAGERPVHEVDRHPLAVLSDTVGSVVLLYLGAGYLLGRSTLEARNEAMLAAVAALGRPTTTIESVSRPGPNTCQEWSSVRPNTDY</sequence>
<comment type="caution">
    <text evidence="3">The sequence shown here is derived from an EMBL/GenBank/DDBJ whole genome shotgun (WGS) entry which is preliminary data.</text>
</comment>
<evidence type="ECO:0000256" key="2">
    <source>
        <dbReference type="SAM" id="Phobius"/>
    </source>
</evidence>
<feature type="transmembrane region" description="Helical" evidence="2">
    <location>
        <begin position="15"/>
        <end position="36"/>
    </location>
</feature>
<organism evidence="3 4">
    <name type="scientific">Natrinema pallidum DSM 3751</name>
    <dbReference type="NCBI Taxonomy" id="1227495"/>
    <lineage>
        <taxon>Archaea</taxon>
        <taxon>Methanobacteriati</taxon>
        <taxon>Methanobacteriota</taxon>
        <taxon>Stenosarchaea group</taxon>
        <taxon>Halobacteria</taxon>
        <taxon>Halobacteriales</taxon>
        <taxon>Natrialbaceae</taxon>
        <taxon>Natrinema</taxon>
    </lineage>
</organism>
<proteinExistence type="predicted"/>
<dbReference type="AlphaFoldDB" id="L9YJY1"/>
<accession>L9YJY1</accession>
<dbReference type="EMBL" id="AOII01000088">
    <property type="protein sequence ID" value="ELY74439.1"/>
    <property type="molecule type" value="Genomic_DNA"/>
</dbReference>